<organism evidence="2">
    <name type="scientific">Caenorhabditis remanei</name>
    <name type="common">Caenorhabditis vulgaris</name>
    <dbReference type="NCBI Taxonomy" id="31234"/>
    <lineage>
        <taxon>Eukaryota</taxon>
        <taxon>Metazoa</taxon>
        <taxon>Ecdysozoa</taxon>
        <taxon>Nematoda</taxon>
        <taxon>Chromadorea</taxon>
        <taxon>Rhabditida</taxon>
        <taxon>Rhabditina</taxon>
        <taxon>Rhabditomorpha</taxon>
        <taxon>Rhabditoidea</taxon>
        <taxon>Rhabditidae</taxon>
        <taxon>Peloderinae</taxon>
        <taxon>Caenorhabditis</taxon>
    </lineage>
</organism>
<dbReference type="AlphaFoldDB" id="E3N6X4"/>
<sequence length="156" mass="17912">MLVTHQECVDPQEEAPVLFLSAAVRSCFSRGPDPFYLPSTTDNDSRSITISSSRPTIPTILITTWMFIVVPTTTSYHQGFKPVHFQSDLPSTFTQSPFRYLGFTKKCSAWELMNVFEKDPWIHMAGQLMKRQAQKEEERLTIVVTDGDEMFFDEHI</sequence>
<evidence type="ECO:0000313" key="2">
    <source>
        <dbReference type="Proteomes" id="UP000008281"/>
    </source>
</evidence>
<accession>E3N6X4</accession>
<dbReference type="EMBL" id="DS268543">
    <property type="protein sequence ID" value="EFO88283.1"/>
    <property type="molecule type" value="Genomic_DNA"/>
</dbReference>
<keyword evidence="2" id="KW-1185">Reference proteome</keyword>
<protein>
    <submittedName>
        <fullName evidence="1">Uncharacterized protein</fullName>
    </submittedName>
</protein>
<evidence type="ECO:0000313" key="1">
    <source>
        <dbReference type="EMBL" id="EFO88283.1"/>
    </source>
</evidence>
<dbReference type="InParanoid" id="E3N6X4"/>
<name>E3N6X4_CAERE</name>
<gene>
    <name evidence="1" type="ORF">CRE_08523</name>
</gene>
<dbReference type="HOGENOM" id="CLU_1688351_0_0_1"/>
<reference evidence="1" key="1">
    <citation type="submission" date="2007-07" db="EMBL/GenBank/DDBJ databases">
        <title>PCAP assembly of the Caenorhabditis remanei genome.</title>
        <authorList>
            <consortium name="The Caenorhabditis remanei Sequencing Consortium"/>
            <person name="Wilson R.K."/>
        </authorList>
    </citation>
    <scope>NUCLEOTIDE SEQUENCE [LARGE SCALE GENOMIC DNA]</scope>
    <source>
        <strain evidence="1">PB4641</strain>
    </source>
</reference>
<proteinExistence type="predicted"/>
<dbReference type="Proteomes" id="UP000008281">
    <property type="component" value="Unassembled WGS sequence"/>
</dbReference>